<reference evidence="6 7" key="1">
    <citation type="submission" date="2021-01" db="EMBL/GenBank/DDBJ databases">
        <title>Whole genome shotgun sequence of Plantactinospora endophytica NBRC 110450.</title>
        <authorList>
            <person name="Komaki H."/>
            <person name="Tamura T."/>
        </authorList>
    </citation>
    <scope>NUCLEOTIDE SEQUENCE [LARGE SCALE GENOMIC DNA]</scope>
    <source>
        <strain evidence="6 7">NBRC 110450</strain>
    </source>
</reference>
<accession>A0ABQ4DUY5</accession>
<dbReference type="Proteomes" id="UP000646749">
    <property type="component" value="Unassembled WGS sequence"/>
</dbReference>
<evidence type="ECO:0000259" key="5">
    <source>
        <dbReference type="Pfam" id="PF00668"/>
    </source>
</evidence>
<comment type="caution">
    <text evidence="6">The sequence shown here is derived from an EMBL/GenBank/DDBJ whole genome shotgun (WGS) entry which is preliminary data.</text>
</comment>
<organism evidence="6 7">
    <name type="scientific">Plantactinospora endophytica</name>
    <dbReference type="NCBI Taxonomy" id="673535"/>
    <lineage>
        <taxon>Bacteria</taxon>
        <taxon>Bacillati</taxon>
        <taxon>Actinomycetota</taxon>
        <taxon>Actinomycetes</taxon>
        <taxon>Micromonosporales</taxon>
        <taxon>Micromonosporaceae</taxon>
        <taxon>Plantactinospora</taxon>
    </lineage>
</organism>
<dbReference type="InterPro" id="IPR006162">
    <property type="entry name" value="Ppantetheine_attach_site"/>
</dbReference>
<keyword evidence="2" id="KW-0596">Phosphopantetheine</keyword>
<dbReference type="InterPro" id="IPR001242">
    <property type="entry name" value="Condensation_dom"/>
</dbReference>
<dbReference type="EMBL" id="BONW01000004">
    <property type="protein sequence ID" value="GIG86274.1"/>
    <property type="molecule type" value="Genomic_DNA"/>
</dbReference>
<dbReference type="InterPro" id="IPR009081">
    <property type="entry name" value="PP-bd_ACP"/>
</dbReference>
<dbReference type="Gene3D" id="3.30.559.10">
    <property type="entry name" value="Chloramphenicol acetyltransferase-like domain"/>
    <property type="match status" value="1"/>
</dbReference>
<comment type="cofactor">
    <cofactor evidence="1">
        <name>pantetheine 4'-phosphate</name>
        <dbReference type="ChEBI" id="CHEBI:47942"/>
    </cofactor>
</comment>
<dbReference type="PROSITE" id="PS00012">
    <property type="entry name" value="PHOSPHOPANTETHEINE"/>
    <property type="match status" value="1"/>
</dbReference>
<feature type="domain" description="Condensation" evidence="5">
    <location>
        <begin position="95"/>
        <end position="387"/>
    </location>
</feature>
<feature type="domain" description="Carrier" evidence="4">
    <location>
        <begin position="23"/>
        <end position="76"/>
    </location>
</feature>
<dbReference type="Gene3D" id="3.30.559.30">
    <property type="entry name" value="Nonribosomal peptide synthetase, condensation domain"/>
    <property type="match status" value="1"/>
</dbReference>
<evidence type="ECO:0000313" key="7">
    <source>
        <dbReference type="Proteomes" id="UP000646749"/>
    </source>
</evidence>
<keyword evidence="7" id="KW-1185">Reference proteome</keyword>
<dbReference type="InterPro" id="IPR036736">
    <property type="entry name" value="ACP-like_sf"/>
</dbReference>
<evidence type="ECO:0000256" key="1">
    <source>
        <dbReference type="ARBA" id="ARBA00001957"/>
    </source>
</evidence>
<dbReference type="Gene3D" id="1.10.1200.10">
    <property type="entry name" value="ACP-like"/>
    <property type="match status" value="1"/>
</dbReference>
<dbReference type="InterPro" id="IPR023213">
    <property type="entry name" value="CAT-like_dom_sf"/>
</dbReference>
<keyword evidence="3" id="KW-0597">Phosphoprotein</keyword>
<dbReference type="SUPFAM" id="SSF47336">
    <property type="entry name" value="ACP-like"/>
    <property type="match status" value="1"/>
</dbReference>
<evidence type="ECO:0000313" key="6">
    <source>
        <dbReference type="EMBL" id="GIG86274.1"/>
    </source>
</evidence>
<sequence>MLRDRPATCVTCPPEPVEHLTAVVRQALDEPDLTMDFFHAGGNSLVALTLARTAQLHGFRLGIQALLRAPSLHRFVRETATTAPAVVRAGRPSGRAPLLPFQRWMLRLDQEAAARLAVVSRWRTSDPVDPRDVAEAVRALPALHDALRTRIVRAGDGTAHQAETGERMLDVDVVAADRLGPATDVPALAAASRRRLDPYAGPTTVATMLADPAGGHTELVLVTQHAVSDFVSHEILMAEVEAILRGDDPSRMGDTTTSHHWATLLERYQTSGEILAEQEYWRDVLHRSWRGPYAQHAAVGEGTGRRATAEFDASERAAVGVLRRTLGLTPTELMLMAASLVLGDGRRHLLVGMSTHGRYPAFDGVELHSTVGWLSSNVAVAVPPVGADPVWWRDRLRAELAEIPHHGIGVFGAEWVRPPDELTRLLDSVTPLVSLNVVHAAPRPDRRWQVNLRTGQGTVVRPRGPAVRLSVLTGDGSAEDVRVSVDYNDAYLAADVATGIVDRLAAAPGELAERFGLDAGESGVPA</sequence>
<protein>
    <recommendedName>
        <fullName evidence="8">Carrier domain-containing protein</fullName>
    </recommendedName>
</protein>
<evidence type="ECO:0000256" key="3">
    <source>
        <dbReference type="ARBA" id="ARBA00022553"/>
    </source>
</evidence>
<evidence type="ECO:0000256" key="2">
    <source>
        <dbReference type="ARBA" id="ARBA00022450"/>
    </source>
</evidence>
<dbReference type="PANTHER" id="PTHR45527:SF1">
    <property type="entry name" value="FATTY ACID SYNTHASE"/>
    <property type="match status" value="1"/>
</dbReference>
<dbReference type="RefSeq" id="WP_377472014.1">
    <property type="nucleotide sequence ID" value="NZ_JBHTIQ010000002.1"/>
</dbReference>
<proteinExistence type="predicted"/>
<dbReference type="SUPFAM" id="SSF52777">
    <property type="entry name" value="CoA-dependent acyltransferases"/>
    <property type="match status" value="2"/>
</dbReference>
<name>A0ABQ4DUY5_9ACTN</name>
<dbReference type="Pfam" id="PF00550">
    <property type="entry name" value="PP-binding"/>
    <property type="match status" value="1"/>
</dbReference>
<dbReference type="PANTHER" id="PTHR45527">
    <property type="entry name" value="NONRIBOSOMAL PEPTIDE SYNTHETASE"/>
    <property type="match status" value="1"/>
</dbReference>
<dbReference type="Pfam" id="PF00668">
    <property type="entry name" value="Condensation"/>
    <property type="match status" value="1"/>
</dbReference>
<gene>
    <name evidence="6" type="ORF">Pen02_12100</name>
</gene>
<evidence type="ECO:0000259" key="4">
    <source>
        <dbReference type="Pfam" id="PF00550"/>
    </source>
</evidence>
<evidence type="ECO:0008006" key="8">
    <source>
        <dbReference type="Google" id="ProtNLM"/>
    </source>
</evidence>